<reference evidence="2 3" key="1">
    <citation type="submission" date="2017-06" db="EMBL/GenBank/DDBJ databases">
        <title>Comparative genomic analysis of Ambrosia Fusariam Clade fungi.</title>
        <authorList>
            <person name="Stajich J.E."/>
            <person name="Carrillo J."/>
            <person name="Kijimoto T."/>
            <person name="Eskalen A."/>
            <person name="O'Donnell K."/>
            <person name="Kasson M."/>
        </authorList>
    </citation>
    <scope>NUCLEOTIDE SEQUENCE [LARGE SCALE GENOMIC DNA]</scope>
    <source>
        <strain evidence="2 3">NRRL62584</strain>
    </source>
</reference>
<keyword evidence="3" id="KW-1185">Reference proteome</keyword>
<protein>
    <recommendedName>
        <fullName evidence="1">Heterokaryon incompatibility domain-containing protein</fullName>
    </recommendedName>
</protein>
<dbReference type="EMBL" id="NKCI01000115">
    <property type="protein sequence ID" value="RSL54077.1"/>
    <property type="molecule type" value="Genomic_DNA"/>
</dbReference>
<name>A0A428PM43_9HYPO</name>
<feature type="domain" description="Heterokaryon incompatibility" evidence="1">
    <location>
        <begin position="278"/>
        <end position="424"/>
    </location>
</feature>
<dbReference type="AlphaFoldDB" id="A0A428PM43"/>
<proteinExistence type="predicted"/>
<dbReference type="Pfam" id="PF06985">
    <property type="entry name" value="HET"/>
    <property type="match status" value="1"/>
</dbReference>
<dbReference type="InterPro" id="IPR010730">
    <property type="entry name" value="HET"/>
</dbReference>
<sequence length="758" mass="86424">MASNLRPHSCTTCQRLILDERPRSGPRTQQGEEHNFIHFDFTFSDIIAAPNECQFCVWLLGEEWIHRSTIVDKVLLGREISENDPESAVKCAVAEAFIRHDSLLPPPDPTKTLRNWADLQGHNVLDNLKLACFYHELRMKFFVLWNPEERRVEYRSRGGFGVFARTGQSLPSHDTGHAGDVALYVLLLLTIAAGNPASRIVSTRPVEQQPLTSVTLERVSTWIAECLEGRARGRRIHTRCPRPVDDFLPKRLIEISHDANQEYLLKLIETDSLHAKGYIALSYCWGGDQLIKTTRALLPSWMEDIPWEKLPATLKDAIVVCAKLGIPYIWIDAFCIVQDDPEEKAVEIAQMPKIYENSTLTVAIARAASVNDGFLQPRNYEDDLASAFELPFQCHRPVSVGSVTLLKVPNKPEPLDIRGWTLQERLLAPRTLEFGSLQTRFFCQHNPRGFTDGWSLAPANHASRQDSVQDVQILHTRFDSIRDHNVQGYNIGFEEAMNNWYHLVETYTHRQLTVPTDRILAISGIADRYGQAFGDQYCAGLWRSGFPRALFWRHSGKIQRRPRDWQGPSWSWTSISGPIKFPSPSPMDDDDSSILHVDIELANRQSSFGALLEGSGRLTIRARLNAAVLIFKESQGLVDDLDVYAGFLILGRGNEGDDAATRMIRISYDSLDESEEEMRENNAVLMELQTKCTTHRWMTRGLVCRSLSEDTFTRVGIFEYETVQDSRREGESLDDWYKRVDRSLNWFKLLPFSEYSII</sequence>
<dbReference type="STRING" id="1325734.A0A428PM43"/>
<evidence type="ECO:0000259" key="1">
    <source>
        <dbReference type="Pfam" id="PF06985"/>
    </source>
</evidence>
<comment type="caution">
    <text evidence="2">The sequence shown here is derived from an EMBL/GenBank/DDBJ whole genome shotgun (WGS) entry which is preliminary data.</text>
</comment>
<dbReference type="PANTHER" id="PTHR33112:SF16">
    <property type="entry name" value="HETEROKARYON INCOMPATIBILITY DOMAIN-CONTAINING PROTEIN"/>
    <property type="match status" value="1"/>
</dbReference>
<evidence type="ECO:0000313" key="3">
    <source>
        <dbReference type="Proteomes" id="UP000288168"/>
    </source>
</evidence>
<accession>A0A428PM43</accession>
<dbReference type="OrthoDB" id="5125733at2759"/>
<gene>
    <name evidence="2" type="ORF">CEP54_010094</name>
</gene>
<dbReference type="PANTHER" id="PTHR33112">
    <property type="entry name" value="DOMAIN PROTEIN, PUTATIVE-RELATED"/>
    <property type="match status" value="1"/>
</dbReference>
<organism evidence="2 3">
    <name type="scientific">Fusarium duplospermum</name>
    <dbReference type="NCBI Taxonomy" id="1325734"/>
    <lineage>
        <taxon>Eukaryota</taxon>
        <taxon>Fungi</taxon>
        <taxon>Dikarya</taxon>
        <taxon>Ascomycota</taxon>
        <taxon>Pezizomycotina</taxon>
        <taxon>Sordariomycetes</taxon>
        <taxon>Hypocreomycetidae</taxon>
        <taxon>Hypocreales</taxon>
        <taxon>Nectriaceae</taxon>
        <taxon>Fusarium</taxon>
        <taxon>Fusarium solani species complex</taxon>
    </lineage>
</organism>
<dbReference type="Proteomes" id="UP000288168">
    <property type="component" value="Unassembled WGS sequence"/>
</dbReference>
<evidence type="ECO:0000313" key="2">
    <source>
        <dbReference type="EMBL" id="RSL54077.1"/>
    </source>
</evidence>